<dbReference type="PANTHER" id="PTHR14387">
    <property type="entry name" value="THADA/DEATH RECEPTOR INTERACTING PROTEIN"/>
    <property type="match status" value="1"/>
</dbReference>
<reference evidence="5" key="1">
    <citation type="journal article" date="2013" name="Genetics">
        <title>The draft genome and transcriptome of Panagrellus redivivus are shaped by the harsh demands of a free-living lifestyle.</title>
        <authorList>
            <person name="Srinivasan J."/>
            <person name="Dillman A.R."/>
            <person name="Macchietto M.G."/>
            <person name="Heikkinen L."/>
            <person name="Lakso M."/>
            <person name="Fracchia K.M."/>
            <person name="Antoshechkin I."/>
            <person name="Mortazavi A."/>
            <person name="Wong G."/>
            <person name="Sternberg P.W."/>
        </authorList>
    </citation>
    <scope>NUCLEOTIDE SEQUENCE [LARGE SCALE GENOMIC DNA]</scope>
    <source>
        <strain evidence="5">MT8872</strain>
    </source>
</reference>
<keyword evidence="5" id="KW-1185">Reference proteome</keyword>
<dbReference type="WBParaSite" id="Pan_g15482.t1">
    <property type="protein sequence ID" value="Pan_g15482.t1"/>
    <property type="gene ID" value="Pan_g15482"/>
</dbReference>
<organism evidence="5 6">
    <name type="scientific">Panagrellus redivivus</name>
    <name type="common">Microworm</name>
    <dbReference type="NCBI Taxonomy" id="6233"/>
    <lineage>
        <taxon>Eukaryota</taxon>
        <taxon>Metazoa</taxon>
        <taxon>Ecdysozoa</taxon>
        <taxon>Nematoda</taxon>
        <taxon>Chromadorea</taxon>
        <taxon>Rhabditida</taxon>
        <taxon>Tylenchina</taxon>
        <taxon>Panagrolaimomorpha</taxon>
        <taxon>Panagrolaimoidea</taxon>
        <taxon>Panagrolaimidae</taxon>
        <taxon>Panagrellus</taxon>
    </lineage>
</organism>
<dbReference type="GO" id="GO:0030488">
    <property type="term" value="P:tRNA methylation"/>
    <property type="evidence" value="ECO:0007669"/>
    <property type="project" value="TreeGrafter"/>
</dbReference>
<dbReference type="InterPro" id="IPR056842">
    <property type="entry name" value="THADA-like_TPR_C"/>
</dbReference>
<sequence>MAETKSSTPLCLETDLTAGLEFLHKKPIPQWESPCCDEHDHFIVDHVLTGLLAEVNEKGQRPPTRLISVALALKRVAVVMNEMKWVYPRELADGMVLYLSRYIHDSIPIVCHNVIDSIEAFIQSKFENDEEEKRIVEALSERVLEKQTKFTIRATVLIMRYTDRELVGDHSWSTLYDKIGNSELTVALTDLIVFHGNKLASENKGLGVHFVEMRRILLNGTPESRRAVLTKVLPRMFKCVELRNVFNRDSAMLLNPYDEYYASADPLRVLEVVMSMAKFFVFDPTSTATAWSDLLEDTLLGEALICDDGEVSLLAWHLLCQNPRLTRPFGTDELAMAKIYLTSNMTEQNPGIRQRIVSEFRALMARMRESFKALKRVPLPEQMDLYKELVVSKLVPPSEADADKPANQVLLEGQIAFLKFMHGFLFDNLKAGANFNRRLLALHLVEVLHESDAAYKNGAADTMYSDLDMKSWLDHRCYDILRQLIDDEFEVIQMIAEKLLGSLQFAGDFASIETSVPLDVKNNYYKARCFWRDRKALGEESLLATMTHIQTLIEAECAAIEADPKYLGGDLRLTSLLVYVVGFFQMNVPFWSDASSIWSDYVPQTLVPLCLNVGRLVSPVLHNLAPEGFYPLESATLASNDEAIKGRYHKAQKLLVNCWRTHREVSTILSSLLACGMKSDPAKSLSPDGMLLLTPDVLQSTTAYLWLQLTECRHCGAFESSATCFNALCMVLWRLKDSRQLQYDYSKVDTPRDMLEKLIRSLHGQEASLGICETRRSAGLPPLILGILTTEPKSANHSALAYTMEKLLHGPKQALGMVIHTINCLVAIFDCTSLSETVKQYLSPAFQLCFQEPPSDPHPSYSNTHINFSDHWPIRNTLSRLFAALLRRMFGTPNKVQKSLFIPSRCTKAANEVFNVLPELYQMMLNLLKSFSGSNATPRAEIEIFPVLTMLAHVTPSTTADFPLSVFHPALIMVMVLAKGIHARQLAAVALITGTTEVELVKVIEVLGSLVPQYRYSSNVTEVFLNFSTLALERFAERDIPDEVNAALRELFDIIYETVIFEFLADLPLYRFFIAAKTLADENKLDDVIGRAFDMAQNWDFEERKWAAVGFADFLDSKQSLWSSEPENLPLQYRLDVYRVAKELDPALHARYYADFAAAETDSDFMAVVHPVLAAPEVLLDSSLLPIIENALDLPHLRGDTKAQLMELFTVLVAEEAPLSQDRFERIDTFTKTAAESFDDATRLRAAKVWLTTAEAFQHGAPPVSYEDAMTRAVPWLQDPDVAVRRAVGRKMNDYLLSTPLTLNSSILWSFAVAHDPSILAKIEQREIIATHETTFEPTILNPFAECFVVPGLEAVSRLIALIEQNKVDHREANDEE</sequence>
<keyword evidence="1" id="KW-0819">tRNA processing</keyword>
<dbReference type="Pfam" id="PF25150">
    <property type="entry name" value="TPR_Trm732"/>
    <property type="match status" value="1"/>
</dbReference>
<protein>
    <submittedName>
        <fullName evidence="6">DUF2428 domain-containing protein</fullName>
    </submittedName>
</protein>
<name>A0A7E4V2L7_PANRE</name>
<feature type="domain" description="DUF2428" evidence="2">
    <location>
        <begin position="605"/>
        <end position="851"/>
    </location>
</feature>
<evidence type="ECO:0000256" key="1">
    <source>
        <dbReference type="ARBA" id="ARBA00022694"/>
    </source>
</evidence>
<evidence type="ECO:0000259" key="3">
    <source>
        <dbReference type="Pfam" id="PF25150"/>
    </source>
</evidence>
<evidence type="ECO:0000313" key="6">
    <source>
        <dbReference type="WBParaSite" id="Pan_g15482.t1"/>
    </source>
</evidence>
<reference evidence="6" key="2">
    <citation type="submission" date="2020-10" db="UniProtKB">
        <authorList>
            <consortium name="WormBaseParasite"/>
        </authorList>
    </citation>
    <scope>IDENTIFICATION</scope>
</reference>
<dbReference type="GO" id="GO:0005829">
    <property type="term" value="C:cytosol"/>
    <property type="evidence" value="ECO:0007669"/>
    <property type="project" value="TreeGrafter"/>
</dbReference>
<proteinExistence type="predicted"/>
<evidence type="ECO:0000259" key="4">
    <source>
        <dbReference type="Pfam" id="PF25151"/>
    </source>
</evidence>
<dbReference type="Proteomes" id="UP000492821">
    <property type="component" value="Unassembled WGS sequence"/>
</dbReference>
<dbReference type="InterPro" id="IPR056843">
    <property type="entry name" value="THADA-like_TPR"/>
</dbReference>
<accession>A0A7E4V2L7</accession>
<dbReference type="InterPro" id="IPR051954">
    <property type="entry name" value="tRNA_methyltransferase_THADA"/>
</dbReference>
<feature type="domain" description="tRNA (32-2'-O)-methyltransferase regulator THADA-like TPR repeats region" evidence="3">
    <location>
        <begin position="290"/>
        <end position="451"/>
    </location>
</feature>
<dbReference type="InterPro" id="IPR019442">
    <property type="entry name" value="THADA/TRM732_DUF2428"/>
</dbReference>
<evidence type="ECO:0000259" key="2">
    <source>
        <dbReference type="Pfam" id="PF10350"/>
    </source>
</evidence>
<dbReference type="PANTHER" id="PTHR14387:SF7">
    <property type="entry name" value="THYROID ADENOMA-ASSOCIATED PROTEIN"/>
    <property type="match status" value="1"/>
</dbReference>
<feature type="domain" description="tRNA (32-2'-O)-methyltransferase regulator THADA-like C-terminal TPR repeats region" evidence="4">
    <location>
        <begin position="875"/>
        <end position="1005"/>
    </location>
</feature>
<evidence type="ECO:0000313" key="5">
    <source>
        <dbReference type="Proteomes" id="UP000492821"/>
    </source>
</evidence>
<dbReference type="Pfam" id="PF25151">
    <property type="entry name" value="TPR_Trm732_C"/>
    <property type="match status" value="1"/>
</dbReference>
<dbReference type="Pfam" id="PF10350">
    <property type="entry name" value="DUF2428"/>
    <property type="match status" value="1"/>
</dbReference>